<evidence type="ECO:0000256" key="3">
    <source>
        <dbReference type="SAM" id="SignalP"/>
    </source>
</evidence>
<dbReference type="InterPro" id="IPR036514">
    <property type="entry name" value="SGNH_hydro_sf"/>
</dbReference>
<dbReference type="Proteomes" id="UP001500552">
    <property type="component" value="Unassembled WGS sequence"/>
</dbReference>
<dbReference type="InterPro" id="IPR037459">
    <property type="entry name" value="RhgT-like"/>
</dbReference>
<dbReference type="EMBL" id="BAABHC010000029">
    <property type="protein sequence ID" value="GAA4443033.1"/>
    <property type="molecule type" value="Genomic_DNA"/>
</dbReference>
<gene>
    <name evidence="5" type="ORF">GCM10023188_43460</name>
</gene>
<dbReference type="Gene3D" id="3.40.50.1110">
    <property type="entry name" value="SGNH hydrolase"/>
    <property type="match status" value="1"/>
</dbReference>
<dbReference type="PANTHER" id="PTHR43695">
    <property type="entry name" value="PUTATIVE (AFU_ORTHOLOGUE AFUA_2G17250)-RELATED"/>
    <property type="match status" value="1"/>
</dbReference>
<evidence type="ECO:0000313" key="6">
    <source>
        <dbReference type="Proteomes" id="UP001500552"/>
    </source>
</evidence>
<reference evidence="6" key="1">
    <citation type="journal article" date="2019" name="Int. J. Syst. Evol. Microbiol.">
        <title>The Global Catalogue of Microorganisms (GCM) 10K type strain sequencing project: providing services to taxonomists for standard genome sequencing and annotation.</title>
        <authorList>
            <consortium name="The Broad Institute Genomics Platform"/>
            <consortium name="The Broad Institute Genome Sequencing Center for Infectious Disease"/>
            <person name="Wu L."/>
            <person name="Ma J."/>
        </authorList>
    </citation>
    <scope>NUCLEOTIDE SEQUENCE [LARGE SCALE GENOMIC DNA]</scope>
    <source>
        <strain evidence="6">JCM 17926</strain>
    </source>
</reference>
<keyword evidence="6" id="KW-1185">Reference proteome</keyword>
<dbReference type="InterPro" id="IPR013830">
    <property type="entry name" value="SGNH_hydro"/>
</dbReference>
<evidence type="ECO:0000256" key="1">
    <source>
        <dbReference type="ARBA" id="ARBA00008668"/>
    </source>
</evidence>
<protein>
    <submittedName>
        <fullName evidence="5">Rhamnogalacturonan acetylesterase</fullName>
    </submittedName>
</protein>
<feature type="chain" id="PRO_5045197260" evidence="3">
    <location>
        <begin position="21"/>
        <end position="276"/>
    </location>
</feature>
<organism evidence="5 6">
    <name type="scientific">Pontibacter saemangeumensis</name>
    <dbReference type="NCBI Taxonomy" id="1084525"/>
    <lineage>
        <taxon>Bacteria</taxon>
        <taxon>Pseudomonadati</taxon>
        <taxon>Bacteroidota</taxon>
        <taxon>Cytophagia</taxon>
        <taxon>Cytophagales</taxon>
        <taxon>Hymenobacteraceae</taxon>
        <taxon>Pontibacter</taxon>
    </lineage>
</organism>
<feature type="signal peptide" evidence="3">
    <location>
        <begin position="1"/>
        <end position="20"/>
    </location>
</feature>
<accession>A0ABP8M564</accession>
<sequence length="276" mass="31056">MKKYIAVVLLLASIAFAAFAPLKKQPVKVYLIGDSTVADYTGDYDEKDYMTERYPVAGWGQVFQPFLHSDSLHKIRNIFKGDSAVVVNKARGGRSTRTFFEEGRWAEVHEALQKGDVVMMQFGHNDAAENKPERYTSIQGYKEYLRLYIKQTREKGALPILLTPVNRNYPWKDGKLSNVHGDYPQAVKEVAAELKVPLIDLTQHSIDYFTSRGEAYVSSHYFMNLPAGKYKAYPEGQKDNTHFQPEGARAVAQLVFDGLKALALPASSAGEKGRIR</sequence>
<dbReference type="CDD" id="cd01821">
    <property type="entry name" value="Rhamnogalacturan_acetylesterase_like"/>
    <property type="match status" value="1"/>
</dbReference>
<keyword evidence="2" id="KW-0378">Hydrolase</keyword>
<dbReference type="RefSeq" id="WP_345162326.1">
    <property type="nucleotide sequence ID" value="NZ_BAABHC010000029.1"/>
</dbReference>
<evidence type="ECO:0000259" key="4">
    <source>
        <dbReference type="Pfam" id="PF13472"/>
    </source>
</evidence>
<dbReference type="SUPFAM" id="SSF52266">
    <property type="entry name" value="SGNH hydrolase"/>
    <property type="match status" value="1"/>
</dbReference>
<dbReference type="PANTHER" id="PTHR43695:SF1">
    <property type="entry name" value="RHAMNOGALACTURONAN ACETYLESTERASE"/>
    <property type="match status" value="1"/>
</dbReference>
<keyword evidence="3" id="KW-0732">Signal</keyword>
<feature type="domain" description="SGNH hydrolase-type esterase" evidence="4">
    <location>
        <begin position="32"/>
        <end position="249"/>
    </location>
</feature>
<evidence type="ECO:0000256" key="2">
    <source>
        <dbReference type="ARBA" id="ARBA00022801"/>
    </source>
</evidence>
<comment type="similarity">
    <text evidence="1">Belongs to the 'GDSL' lipolytic enzyme family.</text>
</comment>
<name>A0ABP8M564_9BACT</name>
<evidence type="ECO:0000313" key="5">
    <source>
        <dbReference type="EMBL" id="GAA4443033.1"/>
    </source>
</evidence>
<comment type="caution">
    <text evidence="5">The sequence shown here is derived from an EMBL/GenBank/DDBJ whole genome shotgun (WGS) entry which is preliminary data.</text>
</comment>
<proteinExistence type="inferred from homology"/>
<dbReference type="Pfam" id="PF13472">
    <property type="entry name" value="Lipase_GDSL_2"/>
    <property type="match status" value="1"/>
</dbReference>